<dbReference type="HOGENOM" id="CLU_2956067_0_0_0"/>
<proteinExistence type="predicted"/>
<reference evidence="1 2" key="1">
    <citation type="journal article" date="2011" name="J. Bacteriol.">
        <title>Genome sequence of the verrucomicrobium Opitutus terrae PB90-1, an abundant inhabitant of rice paddy soil ecosystems.</title>
        <authorList>
            <person name="van Passel M.W."/>
            <person name="Kant R."/>
            <person name="Palva A."/>
            <person name="Copeland A."/>
            <person name="Lucas S."/>
            <person name="Lapidus A."/>
            <person name="Glavina del Rio T."/>
            <person name="Pitluck S."/>
            <person name="Goltsman E."/>
            <person name="Clum A."/>
            <person name="Sun H."/>
            <person name="Schmutz J."/>
            <person name="Larimer F.W."/>
            <person name="Land M.L."/>
            <person name="Hauser L."/>
            <person name="Kyrpides N."/>
            <person name="Mikhailova N."/>
            <person name="Richardson P.P."/>
            <person name="Janssen P.H."/>
            <person name="de Vos W.M."/>
            <person name="Smidt H."/>
        </authorList>
    </citation>
    <scope>NUCLEOTIDE SEQUENCE [LARGE SCALE GENOMIC DNA]</scope>
    <source>
        <strain evidence="2">DSM 11246 / JCM 15787 / PB90-1</strain>
    </source>
</reference>
<dbReference type="EMBL" id="CP001032">
    <property type="protein sequence ID" value="ACB75818.1"/>
    <property type="molecule type" value="Genomic_DNA"/>
</dbReference>
<protein>
    <submittedName>
        <fullName evidence="1">Uncharacterized protein</fullName>
    </submittedName>
</protein>
<organism evidence="1 2">
    <name type="scientific">Opitutus terrae (strain DSM 11246 / JCM 15787 / PB90-1)</name>
    <dbReference type="NCBI Taxonomy" id="452637"/>
    <lineage>
        <taxon>Bacteria</taxon>
        <taxon>Pseudomonadati</taxon>
        <taxon>Verrucomicrobiota</taxon>
        <taxon>Opitutia</taxon>
        <taxon>Opitutales</taxon>
        <taxon>Opitutaceae</taxon>
        <taxon>Opitutus</taxon>
    </lineage>
</organism>
<gene>
    <name evidence="1" type="ordered locus">Oter_2536</name>
</gene>
<name>B1ZT29_OPITP</name>
<dbReference type="Proteomes" id="UP000007013">
    <property type="component" value="Chromosome"/>
</dbReference>
<evidence type="ECO:0000313" key="1">
    <source>
        <dbReference type="EMBL" id="ACB75818.1"/>
    </source>
</evidence>
<dbReference type="AlphaFoldDB" id="B1ZT29"/>
<keyword evidence="2" id="KW-1185">Reference proteome</keyword>
<dbReference type="STRING" id="452637.Oter_2536"/>
<evidence type="ECO:0000313" key="2">
    <source>
        <dbReference type="Proteomes" id="UP000007013"/>
    </source>
</evidence>
<accession>B1ZT29</accession>
<sequence>MLDGAGAEYVSPLATLRLPDGWKQVESGVEDTLIFTSESGREQIVVVVEKLPRQRRGNG</sequence>
<dbReference type="KEGG" id="ote:Oter_2536"/>